<evidence type="ECO:0000313" key="10">
    <source>
        <dbReference type="Proteomes" id="UP000037939"/>
    </source>
</evidence>
<dbReference type="EMBL" id="LAQT01000028">
    <property type="protein sequence ID" value="KPC50563.1"/>
    <property type="molecule type" value="Genomic_DNA"/>
</dbReference>
<keyword evidence="5" id="KW-0175">Coiled coil</keyword>
<keyword evidence="6" id="KW-0472">Membrane</keyword>
<evidence type="ECO:0000256" key="3">
    <source>
        <dbReference type="ARBA" id="ARBA00029447"/>
    </source>
</evidence>
<feature type="coiled-coil region" evidence="5">
    <location>
        <begin position="361"/>
        <end position="388"/>
    </location>
</feature>
<comment type="caution">
    <text evidence="9">The sequence shown here is derived from an EMBL/GenBank/DDBJ whole genome shotgun (WGS) entry which is preliminary data.</text>
</comment>
<dbReference type="OrthoDB" id="5580590at2"/>
<dbReference type="Proteomes" id="UP000037939">
    <property type="component" value="Unassembled WGS sequence"/>
</dbReference>
<dbReference type="InterPro" id="IPR004089">
    <property type="entry name" value="MCPsignal_dom"/>
</dbReference>
<feature type="transmembrane region" description="Helical" evidence="6">
    <location>
        <begin position="38"/>
        <end position="59"/>
    </location>
</feature>
<dbReference type="Gene3D" id="1.10.287.950">
    <property type="entry name" value="Methyl-accepting chemotaxis protein"/>
    <property type="match status" value="1"/>
</dbReference>
<dbReference type="STRING" id="857265.WG78_17200"/>
<dbReference type="SMART" id="SM00304">
    <property type="entry name" value="HAMP"/>
    <property type="match status" value="2"/>
</dbReference>
<dbReference type="Pfam" id="PF00672">
    <property type="entry name" value="HAMP"/>
    <property type="match status" value="1"/>
</dbReference>
<dbReference type="PROSITE" id="PS50111">
    <property type="entry name" value="CHEMOTAXIS_TRANSDUC_2"/>
    <property type="match status" value="1"/>
</dbReference>
<dbReference type="PANTHER" id="PTHR32089:SF112">
    <property type="entry name" value="LYSOZYME-LIKE PROTEIN-RELATED"/>
    <property type="match status" value="1"/>
</dbReference>
<dbReference type="CDD" id="cd11386">
    <property type="entry name" value="MCP_signal"/>
    <property type="match status" value="1"/>
</dbReference>
<feature type="transmembrane region" description="Helical" evidence="6">
    <location>
        <begin position="7"/>
        <end position="26"/>
    </location>
</feature>
<keyword evidence="6" id="KW-1133">Transmembrane helix</keyword>
<comment type="subcellular location">
    <subcellularLocation>
        <location evidence="1">Membrane</location>
    </subcellularLocation>
</comment>
<proteinExistence type="inferred from homology"/>
<evidence type="ECO:0000259" key="7">
    <source>
        <dbReference type="PROSITE" id="PS50111"/>
    </source>
</evidence>
<dbReference type="PATRIC" id="fig|857265.3.peg.3527"/>
<dbReference type="FunFam" id="1.10.287.950:FF:000001">
    <property type="entry name" value="Methyl-accepting chemotaxis sensory transducer"/>
    <property type="match status" value="1"/>
</dbReference>
<organism evidence="9 10">
    <name type="scientific">Amantichitinum ursilacus</name>
    <dbReference type="NCBI Taxonomy" id="857265"/>
    <lineage>
        <taxon>Bacteria</taxon>
        <taxon>Pseudomonadati</taxon>
        <taxon>Pseudomonadota</taxon>
        <taxon>Betaproteobacteria</taxon>
        <taxon>Neisseriales</taxon>
        <taxon>Chitinibacteraceae</taxon>
        <taxon>Amantichitinum</taxon>
    </lineage>
</organism>
<evidence type="ECO:0000256" key="6">
    <source>
        <dbReference type="SAM" id="Phobius"/>
    </source>
</evidence>
<dbReference type="SUPFAM" id="SSF58104">
    <property type="entry name" value="Methyl-accepting chemotaxis protein (MCP) signaling domain"/>
    <property type="match status" value="1"/>
</dbReference>
<evidence type="ECO:0000256" key="4">
    <source>
        <dbReference type="PROSITE-ProRule" id="PRU00284"/>
    </source>
</evidence>
<protein>
    <submittedName>
        <fullName evidence="9">Putative sugar-binding periplasmic protein</fullName>
    </submittedName>
</protein>
<dbReference type="GO" id="GO:0016020">
    <property type="term" value="C:membrane"/>
    <property type="evidence" value="ECO:0007669"/>
    <property type="project" value="UniProtKB-SubCell"/>
</dbReference>
<dbReference type="PANTHER" id="PTHR32089">
    <property type="entry name" value="METHYL-ACCEPTING CHEMOTAXIS PROTEIN MCPB"/>
    <property type="match status" value="1"/>
</dbReference>
<evidence type="ECO:0000256" key="5">
    <source>
        <dbReference type="SAM" id="Coils"/>
    </source>
</evidence>
<keyword evidence="6" id="KW-0812">Transmembrane</keyword>
<dbReference type="RefSeq" id="WP_053939045.1">
    <property type="nucleotide sequence ID" value="NZ_LAQT01000028.1"/>
</dbReference>
<dbReference type="InterPro" id="IPR003660">
    <property type="entry name" value="HAMP_dom"/>
</dbReference>
<keyword evidence="10" id="KW-1185">Reference proteome</keyword>
<dbReference type="Pfam" id="PF01547">
    <property type="entry name" value="SBP_bac_1"/>
    <property type="match status" value="1"/>
</dbReference>
<keyword evidence="2 4" id="KW-0807">Transducer</keyword>
<feature type="domain" description="Methyl-accepting transducer" evidence="7">
    <location>
        <begin position="115"/>
        <end position="351"/>
    </location>
</feature>
<sequence>MSIRNQIILLATLVNVIIAALAWVLISSTGAGSGATALIVIVALIVASGVIAAGLGVVLKPLFRMRAEFARLAASGGDLNVRLDGGSSAELSEIASAFNAFSASLQTTFREVQRDMETLSLGLKELGVVTTQLVKDAHTQSDFSAASAAAVEEITVSINHIADNARDVDDAVTSTQTLSEASAESVLRVSDEVSQMAKSMTELGTTMDALERNSQKIGSIVTVIKDVAGQTNLLALNAAIEAARAGEQGRGFAVVADEVRKLAERTAKATVEISQLIDSVALETRNAVSTMGATSSQVLGSVEKADAARASMLEISGRMQNMVQIVRGIADATMEQTSASTTMARTSEQINVMSQASDSALQQSRRALESLEKRAGELMRQVGRFRLEDIEVLHGWFASSGARAVAEIKMRLNQQGHHWADMHSGKDVPGMLKKRIEEGKLPTAAAFGGVKVQNWVGKGVLANLDPVAQEQGWSRILPAVLDRMMQAENHYVAVPLGVARVNVLWVNANLLKRVGVTRAPATWDEFFSVCDKLVSAGITPLAHSEVKWQVATLFEAVVLGLCGAEFYLSAFSRLDANALGGSQMAHALETFRRLKRYCTPDPVGREWNLATADVINGRAAMQLMGDWVKGELDEAGKQPGVDYMFWAAPTLNGEYSFAADTLTMFRQDDATRNQAQMDFARLLMSHEGQLAYNKHKGSIPARTDVDVNKLDAYGRDSAKDFNNAASRNTLVPSWAHNMAVQDDQKKALIEAVGEFWANDAMSGADGARRLAGAIRR</sequence>
<dbReference type="GO" id="GO:0006935">
    <property type="term" value="P:chemotaxis"/>
    <property type="evidence" value="ECO:0007669"/>
    <property type="project" value="UniProtKB-ARBA"/>
</dbReference>
<dbReference type="Pfam" id="PF00015">
    <property type="entry name" value="MCPsignal"/>
    <property type="match status" value="1"/>
</dbReference>
<evidence type="ECO:0000256" key="2">
    <source>
        <dbReference type="ARBA" id="ARBA00023224"/>
    </source>
</evidence>
<gene>
    <name evidence="9" type="ORF">WG78_17200</name>
</gene>
<dbReference type="SUPFAM" id="SSF53850">
    <property type="entry name" value="Periplasmic binding protein-like II"/>
    <property type="match status" value="1"/>
</dbReference>
<comment type="similarity">
    <text evidence="3">Belongs to the methyl-accepting chemotaxis (MCP) protein family.</text>
</comment>
<dbReference type="GO" id="GO:0007165">
    <property type="term" value="P:signal transduction"/>
    <property type="evidence" value="ECO:0007669"/>
    <property type="project" value="UniProtKB-KW"/>
</dbReference>
<evidence type="ECO:0000256" key="1">
    <source>
        <dbReference type="ARBA" id="ARBA00004370"/>
    </source>
</evidence>
<dbReference type="Gene3D" id="3.40.190.10">
    <property type="entry name" value="Periplasmic binding protein-like II"/>
    <property type="match status" value="2"/>
</dbReference>
<feature type="domain" description="HAMP" evidence="8">
    <location>
        <begin position="56"/>
        <end position="110"/>
    </location>
</feature>
<dbReference type="SMART" id="SM00283">
    <property type="entry name" value="MA"/>
    <property type="match status" value="1"/>
</dbReference>
<dbReference type="AlphaFoldDB" id="A0A0N1JS42"/>
<evidence type="ECO:0000259" key="8">
    <source>
        <dbReference type="PROSITE" id="PS50885"/>
    </source>
</evidence>
<dbReference type="InterPro" id="IPR006059">
    <property type="entry name" value="SBP"/>
</dbReference>
<dbReference type="CDD" id="cd06225">
    <property type="entry name" value="HAMP"/>
    <property type="match status" value="1"/>
</dbReference>
<accession>A0A0N1JS42</accession>
<name>A0A0N1JS42_9NEIS</name>
<dbReference type="PROSITE" id="PS50885">
    <property type="entry name" value="HAMP"/>
    <property type="match status" value="1"/>
</dbReference>
<evidence type="ECO:0000313" key="9">
    <source>
        <dbReference type="EMBL" id="KPC50563.1"/>
    </source>
</evidence>
<reference evidence="9 10" key="1">
    <citation type="submission" date="2015-07" db="EMBL/GenBank/DDBJ databases">
        <title>Draft genome sequence of the Amantichitinum ursilacus IGB-41, a new chitin-degrading bacterium.</title>
        <authorList>
            <person name="Kirstahler P."/>
            <person name="Guenther M."/>
            <person name="Grumaz C."/>
            <person name="Rupp S."/>
            <person name="Zibek S."/>
            <person name="Sohn K."/>
        </authorList>
    </citation>
    <scope>NUCLEOTIDE SEQUENCE [LARGE SCALE GENOMIC DNA]</scope>
    <source>
        <strain evidence="9 10">IGB-41</strain>
    </source>
</reference>